<comment type="subcellular location">
    <subcellularLocation>
        <location evidence="10">Cell inner membrane</location>
        <topology evidence="10">Multi-pass membrane protein</topology>
    </subcellularLocation>
</comment>
<protein>
    <recommendedName>
        <fullName evidence="10">Ion-translocating oxidoreductase complex subunit D</fullName>
        <ecNumber evidence="10">7.-.-.-</ecNumber>
    </recommendedName>
    <alternativeName>
        <fullName evidence="10">Rnf electron transport complex subunit D</fullName>
    </alternativeName>
</protein>
<dbReference type="InterPro" id="IPR004338">
    <property type="entry name" value="NqrB/RnfD"/>
</dbReference>
<dbReference type="NCBIfam" id="NF002011">
    <property type="entry name" value="PRK00816.1"/>
    <property type="match status" value="1"/>
</dbReference>
<dbReference type="EC" id="7.-.-.-" evidence="10"/>
<dbReference type="EMBL" id="CP091244">
    <property type="protein sequence ID" value="UJS23766.1"/>
    <property type="molecule type" value="Genomic_DNA"/>
</dbReference>
<feature type="transmembrane region" description="Helical" evidence="10">
    <location>
        <begin position="95"/>
        <end position="113"/>
    </location>
</feature>
<comment type="subunit">
    <text evidence="10">The complex is composed of six subunits: RnfA, RnfB, RnfC, RnfD, RnfE and RnfG.</text>
</comment>
<dbReference type="PANTHER" id="PTHR30578">
    <property type="entry name" value="ELECTRON TRANSPORT COMPLEX PROTEIN RNFD"/>
    <property type="match status" value="1"/>
</dbReference>
<evidence type="ECO:0000256" key="5">
    <source>
        <dbReference type="ARBA" id="ARBA00022692"/>
    </source>
</evidence>
<keyword evidence="1 10" id="KW-0813">Transport</keyword>
<feature type="transmembrane region" description="Helical" evidence="10">
    <location>
        <begin position="290"/>
        <end position="307"/>
    </location>
</feature>
<comment type="similarity">
    <text evidence="10">Belongs to the NqrB/RnfD family.</text>
</comment>
<dbReference type="Proteomes" id="UP001054801">
    <property type="component" value="Chromosome"/>
</dbReference>
<feature type="transmembrane region" description="Helical" evidence="10">
    <location>
        <begin position="209"/>
        <end position="226"/>
    </location>
</feature>
<feature type="modified residue" description="FMN phosphoryl threonine" evidence="10">
    <location>
        <position position="177"/>
    </location>
</feature>
<keyword evidence="8 10" id="KW-1133">Transmembrane helix</keyword>
<evidence type="ECO:0000256" key="6">
    <source>
        <dbReference type="ARBA" id="ARBA00022967"/>
    </source>
</evidence>
<comment type="cofactor">
    <cofactor evidence="10">
        <name>FMN</name>
        <dbReference type="ChEBI" id="CHEBI:58210"/>
    </cofactor>
</comment>
<feature type="transmembrane region" description="Helical" evidence="10">
    <location>
        <begin position="313"/>
        <end position="331"/>
    </location>
</feature>
<keyword evidence="4 10" id="KW-0288">FMN</keyword>
<keyword evidence="12" id="KW-1185">Reference proteome</keyword>
<sequence length="345" mass="37837">MIFSKRTSPYVSGKQDVSSIMRQVLYALIPGTAVLIWYFGWGILSNLVLAIVFAELLEWGMLKLRQRPIRPFLSDYSAVVTAWLLAVAMPAFSPWWLIVIAMIFAIVIAKHLYGGLGYNPFNPAMIGYAAVLVSYPVQMTIWPAPVDFSFAQISLGQTLQHVFAGSTQGWDALSAATPLDAVKVSLSLNKLLSEIYATGQFGLLAGQATWGWVNLAWLLGGLWLLWQRIIGWQIPVALLGTLAVMASVFWLIDPQAYASPLFHLFSGAAMLGAFFIATDPVSASTTPTGKLFYAGGIGLFTYIIRTWGGYPDAIAFSVIIMNMAVPLLDYYTQPRVYGTKQGQRG</sequence>
<dbReference type="RefSeq" id="WP_236497967.1">
    <property type="nucleotide sequence ID" value="NZ_CP091244.1"/>
</dbReference>
<keyword evidence="5 10" id="KW-0812">Transmembrane</keyword>
<feature type="transmembrane region" description="Helical" evidence="10">
    <location>
        <begin position="125"/>
        <end position="144"/>
    </location>
</feature>
<evidence type="ECO:0000256" key="8">
    <source>
        <dbReference type="ARBA" id="ARBA00022989"/>
    </source>
</evidence>
<evidence type="ECO:0000256" key="1">
    <source>
        <dbReference type="ARBA" id="ARBA00022448"/>
    </source>
</evidence>
<dbReference type="Pfam" id="PF03116">
    <property type="entry name" value="NQR2_RnfD_RnfE"/>
    <property type="match status" value="1"/>
</dbReference>
<feature type="transmembrane region" description="Helical" evidence="10">
    <location>
        <begin position="258"/>
        <end position="278"/>
    </location>
</feature>
<accession>A0ABY3SW96</accession>
<feature type="transmembrane region" description="Helical" evidence="10">
    <location>
        <begin position="233"/>
        <end position="252"/>
    </location>
</feature>
<keyword evidence="2 10" id="KW-0597">Phosphoprotein</keyword>
<keyword evidence="3 10" id="KW-0285">Flavoprotein</keyword>
<evidence type="ECO:0000256" key="9">
    <source>
        <dbReference type="ARBA" id="ARBA00023136"/>
    </source>
</evidence>
<keyword evidence="6 10" id="KW-1278">Translocase</keyword>
<evidence type="ECO:0000313" key="11">
    <source>
        <dbReference type="EMBL" id="UJS23766.1"/>
    </source>
</evidence>
<dbReference type="PANTHER" id="PTHR30578:SF0">
    <property type="entry name" value="ION-TRANSLOCATING OXIDOREDUCTASE COMPLEX SUBUNIT D"/>
    <property type="match status" value="1"/>
</dbReference>
<organism evidence="11 12">
    <name type="scientific">Thiothrix winogradskyi</name>
    <dbReference type="NCBI Taxonomy" id="96472"/>
    <lineage>
        <taxon>Bacteria</taxon>
        <taxon>Pseudomonadati</taxon>
        <taxon>Pseudomonadota</taxon>
        <taxon>Gammaproteobacteria</taxon>
        <taxon>Thiotrichales</taxon>
        <taxon>Thiotrichaceae</taxon>
        <taxon>Thiothrix</taxon>
    </lineage>
</organism>
<keyword evidence="9 10" id="KW-0472">Membrane</keyword>
<evidence type="ECO:0000313" key="12">
    <source>
        <dbReference type="Proteomes" id="UP001054801"/>
    </source>
</evidence>
<evidence type="ECO:0000256" key="4">
    <source>
        <dbReference type="ARBA" id="ARBA00022643"/>
    </source>
</evidence>
<evidence type="ECO:0000256" key="2">
    <source>
        <dbReference type="ARBA" id="ARBA00022553"/>
    </source>
</evidence>
<name>A0ABY3SW96_9GAMM</name>
<gene>
    <name evidence="11" type="primary">rsxD</name>
    <name evidence="10" type="synonym">rnfD</name>
    <name evidence="11" type="ORF">L2Y54_17770</name>
</gene>
<keyword evidence="7 10" id="KW-0249">Electron transport</keyword>
<evidence type="ECO:0000256" key="10">
    <source>
        <dbReference type="HAMAP-Rule" id="MF_00462"/>
    </source>
</evidence>
<proteinExistence type="inferred from homology"/>
<dbReference type="InterPro" id="IPR011303">
    <property type="entry name" value="RnfD_bac"/>
</dbReference>
<keyword evidence="10" id="KW-0997">Cell inner membrane</keyword>
<feature type="transmembrane region" description="Helical" evidence="10">
    <location>
        <begin position="35"/>
        <end position="57"/>
    </location>
</feature>
<dbReference type="HAMAP" id="MF_00462">
    <property type="entry name" value="RsxD_RnfD"/>
    <property type="match status" value="1"/>
</dbReference>
<comment type="function">
    <text evidence="10">Part of a membrane-bound complex that couples electron transfer with translocation of ions across the membrane.</text>
</comment>
<feature type="transmembrane region" description="Helical" evidence="10">
    <location>
        <begin position="69"/>
        <end position="89"/>
    </location>
</feature>
<evidence type="ECO:0000256" key="7">
    <source>
        <dbReference type="ARBA" id="ARBA00022982"/>
    </source>
</evidence>
<reference evidence="11" key="1">
    <citation type="journal article" date="2022" name="Microorganisms">
        <title>Two New Species of Filamentous Sulfur Bacteria of the Genus Thiothrix, Thiothrix winogradskyi sp. nov. and 'Candidatus Thiothrix sulfatifontis' sp. nov.</title>
        <authorList>
            <person name="Ravin N.V."/>
            <person name="Rossetti S."/>
            <person name="Beletsky A.V."/>
            <person name="Kadnikov V.V."/>
            <person name="Rudenko T.S."/>
            <person name="Smolyakov D.D."/>
            <person name="Moskvitina M.I."/>
            <person name="Gureeva M.V."/>
            <person name="Mardanov A.V."/>
            <person name="Grabovich M.Y."/>
        </authorList>
    </citation>
    <scope>NUCLEOTIDE SEQUENCE</scope>
    <source>
        <strain evidence="11">CT3</strain>
    </source>
</reference>
<evidence type="ECO:0000256" key="3">
    <source>
        <dbReference type="ARBA" id="ARBA00022630"/>
    </source>
</evidence>
<dbReference type="NCBIfam" id="TIGR01946">
    <property type="entry name" value="rnfD"/>
    <property type="match status" value="1"/>
</dbReference>
<keyword evidence="10" id="KW-1003">Cell membrane</keyword>